<dbReference type="EMBL" id="CP033149">
    <property type="protein sequence ID" value="AYO41732.1"/>
    <property type="molecule type" value="Genomic_DNA"/>
</dbReference>
<dbReference type="GO" id="GO:0042726">
    <property type="term" value="P:flavin-containing compound metabolic process"/>
    <property type="evidence" value="ECO:0007669"/>
    <property type="project" value="TreeGrafter"/>
</dbReference>
<dbReference type="OrthoDB" id="448496at2759"/>
<dbReference type="Gene3D" id="3.40.980.10">
    <property type="entry name" value="MoaB/Mog-like domain"/>
    <property type="match status" value="1"/>
</dbReference>
<sequence>MTSAPTPSISSLPALYERTPVSTDVNRPFVRTAACLIIGDEVLNGKTHDSNSNKMAKMCFELGIELKRVEVIPDVVEDIMEAVQRMSRTYDFVVTSGGIGPTPDDITYESIAKAFGKEPLEYDDETLHRMEISIQHHYKDLSATDEMTKARKRMALFPKDSEVIFPTEQLWVPVVRVNGNVCILPGIPSLFEALLYATQPYLRLDPNAPRPIRTLVETMLPESVISPLLQRLTASGKKEGIRVGSYPKWGKGVHMSFIGYDQSIIDKYVEQAIHETGGVRVSNT</sequence>
<evidence type="ECO:0000313" key="2">
    <source>
        <dbReference type="EMBL" id="AYO41732.1"/>
    </source>
</evidence>
<dbReference type="AlphaFoldDB" id="A0A3G2S350"/>
<dbReference type="STRING" id="425264.A0A3G2S350"/>
<dbReference type="PANTHER" id="PTHR47675">
    <property type="entry name" value="MOLYBDOPTERIN BINDING DOMAIN PROTEIN (AFU_ORTHOLOGUE AFUA_5G11210)"/>
    <property type="match status" value="1"/>
</dbReference>
<proteinExistence type="predicted"/>
<evidence type="ECO:0000259" key="1">
    <source>
        <dbReference type="SMART" id="SM00852"/>
    </source>
</evidence>
<name>A0A3G2S350_MALR7</name>
<evidence type="ECO:0000313" key="3">
    <source>
        <dbReference type="Proteomes" id="UP000269793"/>
    </source>
</evidence>
<dbReference type="CDD" id="cd00885">
    <property type="entry name" value="cinA"/>
    <property type="match status" value="1"/>
</dbReference>
<feature type="domain" description="MoaB/Mog" evidence="1">
    <location>
        <begin position="34"/>
        <end position="205"/>
    </location>
</feature>
<gene>
    <name evidence="2" type="ORF">DNF11_0782</name>
</gene>
<dbReference type="VEuPathDB" id="FungiDB:DNF11_0782"/>
<dbReference type="Pfam" id="PF00994">
    <property type="entry name" value="MoCF_biosynth"/>
    <property type="match status" value="1"/>
</dbReference>
<protein>
    <recommendedName>
        <fullName evidence="1">MoaB/Mog domain-containing protein</fullName>
    </recommendedName>
</protein>
<dbReference type="SMART" id="SM00852">
    <property type="entry name" value="MoCF_biosynth"/>
    <property type="match status" value="1"/>
</dbReference>
<dbReference type="SUPFAM" id="SSF53218">
    <property type="entry name" value="Molybdenum cofactor biosynthesis proteins"/>
    <property type="match status" value="1"/>
</dbReference>
<dbReference type="InterPro" id="IPR001453">
    <property type="entry name" value="MoaB/Mog_dom"/>
</dbReference>
<organism evidence="2 3">
    <name type="scientific">Malassezia restricta (strain ATCC 96810 / NBRC 103918 / CBS 7877)</name>
    <name type="common">Seborrheic dermatitis infection agent</name>
    <dbReference type="NCBI Taxonomy" id="425264"/>
    <lineage>
        <taxon>Eukaryota</taxon>
        <taxon>Fungi</taxon>
        <taxon>Dikarya</taxon>
        <taxon>Basidiomycota</taxon>
        <taxon>Ustilaginomycotina</taxon>
        <taxon>Malasseziomycetes</taxon>
        <taxon>Malasseziales</taxon>
        <taxon>Malasseziaceae</taxon>
        <taxon>Malassezia</taxon>
    </lineage>
</organism>
<reference evidence="2 3" key="1">
    <citation type="submission" date="2018-10" db="EMBL/GenBank/DDBJ databases">
        <title>Complete genome sequence of Malassezia restricta CBS 7877.</title>
        <authorList>
            <person name="Morand S.C."/>
            <person name="Bertignac M."/>
            <person name="Iltis A."/>
            <person name="Kolder I."/>
            <person name="Pirovano W."/>
            <person name="Jourdain R."/>
            <person name="Clavaud C."/>
        </authorList>
    </citation>
    <scope>NUCLEOTIDE SEQUENCE [LARGE SCALE GENOMIC DNA]</scope>
    <source>
        <strain evidence="2 3">CBS 7877</strain>
    </source>
</reference>
<dbReference type="GO" id="GO:0047884">
    <property type="term" value="F:FAD diphosphatase activity"/>
    <property type="evidence" value="ECO:0007669"/>
    <property type="project" value="TreeGrafter"/>
</dbReference>
<dbReference type="InterPro" id="IPR036425">
    <property type="entry name" value="MoaB/Mog-like_dom_sf"/>
</dbReference>
<keyword evidence="3" id="KW-1185">Reference proteome</keyword>
<dbReference type="PANTHER" id="PTHR47675:SF1">
    <property type="entry name" value="MOLYBDOPTERIN BINDING DOMAIN PROTEIN (AFU_ORTHOLOGUE AFUA_5G11210)"/>
    <property type="match status" value="1"/>
</dbReference>
<dbReference type="Proteomes" id="UP000269793">
    <property type="component" value="Chromosome II"/>
</dbReference>
<accession>A0A3G2S350</accession>